<dbReference type="GO" id="GO:0008233">
    <property type="term" value="F:peptidase activity"/>
    <property type="evidence" value="ECO:0007669"/>
    <property type="project" value="UniProtKB-KW"/>
</dbReference>
<dbReference type="AlphaFoldDB" id="A0A1F6C4H1"/>
<dbReference type="Pfam" id="PF04586">
    <property type="entry name" value="Peptidase_S78"/>
    <property type="match status" value="1"/>
</dbReference>
<proteinExistence type="predicted"/>
<evidence type="ECO:0000256" key="3">
    <source>
        <dbReference type="ARBA" id="ARBA00022801"/>
    </source>
</evidence>
<dbReference type="GO" id="GO:0006508">
    <property type="term" value="P:proteolysis"/>
    <property type="evidence" value="ECO:0007669"/>
    <property type="project" value="UniProtKB-KW"/>
</dbReference>
<protein>
    <recommendedName>
        <fullName evidence="5">Prohead serine protease domain-containing protein</fullName>
    </recommendedName>
</protein>
<evidence type="ECO:0000313" key="6">
    <source>
        <dbReference type="EMBL" id="OGG44099.1"/>
    </source>
</evidence>
<comment type="caution">
    <text evidence="6">The sequence shown here is derived from an EMBL/GenBank/DDBJ whole genome shotgun (WGS) entry which is preliminary data.</text>
</comment>
<dbReference type="InterPro" id="IPR006433">
    <property type="entry name" value="Prohead_protease"/>
</dbReference>
<accession>A0A1F6C4H1</accession>
<dbReference type="EMBL" id="MFKF01000416">
    <property type="protein sequence ID" value="OGG44099.1"/>
    <property type="molecule type" value="Genomic_DNA"/>
</dbReference>
<evidence type="ECO:0000313" key="7">
    <source>
        <dbReference type="Proteomes" id="UP000178606"/>
    </source>
</evidence>
<dbReference type="InterPro" id="IPR054613">
    <property type="entry name" value="Peptidase_S78_dom"/>
</dbReference>
<dbReference type="Proteomes" id="UP000178606">
    <property type="component" value="Unassembled WGS sequence"/>
</dbReference>
<sequence>MERRFLSNGALLGVSIESREKGKQVLTGYAALFHRSDDPGTEFAMSADTIERVMPGAFDEAMKAPDVVATFNHNMDHVIGRTGAGTLRLALDERGLKYEVDLPETTIARDLAESVRRGDVAGSSFSFKANRTTWGNDNGKRVRELRSVTLYDIAAVTRQAYPSATTSLRSEDLAAIEQEKAAWEAEQKAQRKAERRSKRLPAFLAGVVARAVSVECEMECDGDQDCMAECEADGEAPDEERAEGGFTHNSETVEGEPAWADVDKEALPDAAFSDEAARGYPHHFVQDGGMPDDKGRVTTGTMYLHRAGLDAALAEAADAEASEEVLAHMEAHRKDLEAKAAAESEKAKAAEEGEKPADVEEAAARAARSRRPLPARLAALRASAVEIESRCCGMSESAYKRPSQIGTMLAMAADYVETVEDQAKATAMVRVLEQLVALVDKQEKAAPTAPVVESAPAMAGV</sequence>
<organism evidence="6 7">
    <name type="scientific">Handelsmanbacteria sp. (strain RIFCSPLOWO2_12_FULL_64_10)</name>
    <dbReference type="NCBI Taxonomy" id="1817868"/>
    <lineage>
        <taxon>Bacteria</taxon>
        <taxon>Candidatus Handelsmaniibacteriota</taxon>
    </lineage>
</organism>
<name>A0A1F6C4H1_HANXR</name>
<feature type="domain" description="Prohead serine protease" evidence="5">
    <location>
        <begin position="16"/>
        <end position="178"/>
    </location>
</feature>
<keyword evidence="2" id="KW-0645">Protease</keyword>
<evidence type="ECO:0000256" key="1">
    <source>
        <dbReference type="ARBA" id="ARBA00022612"/>
    </source>
</evidence>
<evidence type="ECO:0000259" key="5">
    <source>
        <dbReference type="Pfam" id="PF04586"/>
    </source>
</evidence>
<keyword evidence="1" id="KW-1188">Viral release from host cell</keyword>
<feature type="region of interest" description="Disordered" evidence="4">
    <location>
        <begin position="337"/>
        <end position="358"/>
    </location>
</feature>
<keyword evidence="3" id="KW-0378">Hydrolase</keyword>
<evidence type="ECO:0000256" key="4">
    <source>
        <dbReference type="SAM" id="MobiDB-lite"/>
    </source>
</evidence>
<gene>
    <name evidence="6" type="ORF">A3F84_27700</name>
</gene>
<dbReference type="NCBIfam" id="TIGR01543">
    <property type="entry name" value="proheadase_HK97"/>
    <property type="match status" value="1"/>
</dbReference>
<reference evidence="6 7" key="1">
    <citation type="journal article" date="2016" name="Nat. Commun.">
        <title>Thousands of microbial genomes shed light on interconnected biogeochemical processes in an aquifer system.</title>
        <authorList>
            <person name="Anantharaman K."/>
            <person name="Brown C.T."/>
            <person name="Hug L.A."/>
            <person name="Sharon I."/>
            <person name="Castelle C.J."/>
            <person name="Probst A.J."/>
            <person name="Thomas B.C."/>
            <person name="Singh A."/>
            <person name="Wilkins M.J."/>
            <person name="Karaoz U."/>
            <person name="Brodie E.L."/>
            <person name="Williams K.H."/>
            <person name="Hubbard S.S."/>
            <person name="Banfield J.F."/>
        </authorList>
    </citation>
    <scope>NUCLEOTIDE SEQUENCE [LARGE SCALE GENOMIC DNA]</scope>
    <source>
        <strain evidence="7">RIFCSPLOWO2_12_FULL_64_10</strain>
    </source>
</reference>
<evidence type="ECO:0000256" key="2">
    <source>
        <dbReference type="ARBA" id="ARBA00022670"/>
    </source>
</evidence>